<evidence type="ECO:0000259" key="7">
    <source>
        <dbReference type="SMART" id="SM00847"/>
    </source>
</evidence>
<dbReference type="PANTHER" id="PTHR18934">
    <property type="entry name" value="ATP-DEPENDENT RNA HELICASE"/>
    <property type="match status" value="1"/>
</dbReference>
<evidence type="ECO:0000256" key="6">
    <source>
        <dbReference type="ARBA" id="ARBA00047984"/>
    </source>
</evidence>
<dbReference type="InterPro" id="IPR007502">
    <property type="entry name" value="Helicase-assoc_dom"/>
</dbReference>
<organism evidence="8 9">
    <name type="scientific">Cephalotus follicularis</name>
    <name type="common">Albany pitcher plant</name>
    <dbReference type="NCBI Taxonomy" id="3775"/>
    <lineage>
        <taxon>Eukaryota</taxon>
        <taxon>Viridiplantae</taxon>
        <taxon>Streptophyta</taxon>
        <taxon>Embryophyta</taxon>
        <taxon>Tracheophyta</taxon>
        <taxon>Spermatophyta</taxon>
        <taxon>Magnoliopsida</taxon>
        <taxon>eudicotyledons</taxon>
        <taxon>Gunneridae</taxon>
        <taxon>Pentapetalae</taxon>
        <taxon>rosids</taxon>
        <taxon>fabids</taxon>
        <taxon>Oxalidales</taxon>
        <taxon>Cephalotaceae</taxon>
        <taxon>Cephalotus</taxon>
    </lineage>
</organism>
<dbReference type="GO" id="GO:0000462">
    <property type="term" value="P:maturation of SSU-rRNA from tricistronic rRNA transcript (SSU-rRNA, 5.8S rRNA, LSU-rRNA)"/>
    <property type="evidence" value="ECO:0007669"/>
    <property type="project" value="TreeGrafter"/>
</dbReference>
<dbReference type="FunFam" id="1.20.120.1080:FF:000021">
    <property type="entry name" value="ATP-dependent RNA helicase DEAH13"/>
    <property type="match status" value="1"/>
</dbReference>
<proteinExistence type="predicted"/>
<dbReference type="Pfam" id="PF21010">
    <property type="entry name" value="HA2_C"/>
    <property type="match status" value="1"/>
</dbReference>
<dbReference type="EMBL" id="BDDD01002944">
    <property type="protein sequence ID" value="GAV83616.1"/>
    <property type="molecule type" value="Genomic_DNA"/>
</dbReference>
<keyword evidence="2" id="KW-0547">Nucleotide-binding</keyword>
<dbReference type="EC" id="3.6.4.13" evidence="1"/>
<feature type="domain" description="Helicase-associated" evidence="7">
    <location>
        <begin position="27"/>
        <end position="162"/>
    </location>
</feature>
<name>A0A1Q3CTN6_CEPFO</name>
<evidence type="ECO:0000313" key="9">
    <source>
        <dbReference type="Proteomes" id="UP000187406"/>
    </source>
</evidence>
<evidence type="ECO:0000256" key="4">
    <source>
        <dbReference type="ARBA" id="ARBA00022806"/>
    </source>
</evidence>
<reference evidence="9" key="1">
    <citation type="submission" date="2016-04" db="EMBL/GenBank/DDBJ databases">
        <title>Cephalotus genome sequencing.</title>
        <authorList>
            <person name="Fukushima K."/>
            <person name="Hasebe M."/>
            <person name="Fang X."/>
        </authorList>
    </citation>
    <scope>NUCLEOTIDE SEQUENCE [LARGE SCALE GENOMIC DNA]</scope>
    <source>
        <strain evidence="9">cv. St1</strain>
    </source>
</reference>
<dbReference type="InterPro" id="IPR048333">
    <property type="entry name" value="HA2_WH"/>
</dbReference>
<evidence type="ECO:0000256" key="5">
    <source>
        <dbReference type="ARBA" id="ARBA00022840"/>
    </source>
</evidence>
<dbReference type="STRING" id="3775.A0A1Q3CTN6"/>
<keyword evidence="3" id="KW-0378">Hydrolase</keyword>
<dbReference type="Pfam" id="PF04408">
    <property type="entry name" value="WHD_HA2"/>
    <property type="match status" value="1"/>
</dbReference>
<dbReference type="InParanoid" id="A0A1Q3CTN6"/>
<protein>
    <recommendedName>
        <fullName evidence="1">RNA helicase</fullName>
        <ecNumber evidence="1">3.6.4.13</ecNumber>
    </recommendedName>
</protein>
<keyword evidence="5" id="KW-0067">ATP-binding</keyword>
<dbReference type="Gene3D" id="1.20.120.1080">
    <property type="match status" value="1"/>
</dbReference>
<dbReference type="GO" id="GO:0003723">
    <property type="term" value="F:RNA binding"/>
    <property type="evidence" value="ECO:0007669"/>
    <property type="project" value="TreeGrafter"/>
</dbReference>
<dbReference type="GO" id="GO:0003724">
    <property type="term" value="F:RNA helicase activity"/>
    <property type="evidence" value="ECO:0007669"/>
    <property type="project" value="UniProtKB-EC"/>
</dbReference>
<dbReference type="PANTHER" id="PTHR18934:SF99">
    <property type="entry name" value="ATP-DEPENDENT RNA HELICASE DHX37-RELATED"/>
    <property type="match status" value="1"/>
</dbReference>
<evidence type="ECO:0000256" key="2">
    <source>
        <dbReference type="ARBA" id="ARBA00022741"/>
    </source>
</evidence>
<dbReference type="GO" id="GO:0005730">
    <property type="term" value="C:nucleolus"/>
    <property type="evidence" value="ECO:0007669"/>
    <property type="project" value="TreeGrafter"/>
</dbReference>
<dbReference type="GO" id="GO:0005524">
    <property type="term" value="F:ATP binding"/>
    <property type="evidence" value="ECO:0007669"/>
    <property type="project" value="UniProtKB-KW"/>
</dbReference>
<evidence type="ECO:0000313" key="8">
    <source>
        <dbReference type="EMBL" id="GAV83616.1"/>
    </source>
</evidence>
<dbReference type="GO" id="GO:0016787">
    <property type="term" value="F:hydrolase activity"/>
    <property type="evidence" value="ECO:0007669"/>
    <property type="project" value="UniProtKB-KW"/>
</dbReference>
<keyword evidence="9" id="KW-1185">Reference proteome</keyword>
<comment type="catalytic activity">
    <reaction evidence="6">
        <text>ATP + H2O = ADP + phosphate + H(+)</text>
        <dbReference type="Rhea" id="RHEA:13065"/>
        <dbReference type="ChEBI" id="CHEBI:15377"/>
        <dbReference type="ChEBI" id="CHEBI:15378"/>
        <dbReference type="ChEBI" id="CHEBI:30616"/>
        <dbReference type="ChEBI" id="CHEBI:43474"/>
        <dbReference type="ChEBI" id="CHEBI:456216"/>
        <dbReference type="EC" id="3.6.4.13"/>
    </reaction>
</comment>
<sequence length="233" mass="26082">MLSRIIQLLQVTNFPFSTPPEATAMVEAVHCLKALEALDGNGRLTPLGKAMAHYPISPRHSRMILTVIQIMKKVASYARANLVLGYAVAAAAALSLSNPFVIQFEGSYPRNDDVERDERSGTLNSVKTMDKQEKWRKKKPNETSKMSSVKFYNPSSDAQTIAHALQCFELSTSPVEFCNENALHLKTMEEMSKLRKLLLQLIFHQNVKCGFEQDFSRTHDSGGCRTSLEGFLQ</sequence>
<dbReference type="SMART" id="SM00847">
    <property type="entry name" value="HA2"/>
    <property type="match status" value="1"/>
</dbReference>
<dbReference type="OrthoDB" id="1733532at2759"/>
<gene>
    <name evidence="8" type="ORF">CFOL_v3_27062</name>
</gene>
<keyword evidence="4" id="KW-0347">Helicase</keyword>
<dbReference type="AlphaFoldDB" id="A0A1Q3CTN6"/>
<evidence type="ECO:0000256" key="3">
    <source>
        <dbReference type="ARBA" id="ARBA00022801"/>
    </source>
</evidence>
<dbReference type="Proteomes" id="UP000187406">
    <property type="component" value="Unassembled WGS sequence"/>
</dbReference>
<accession>A0A1Q3CTN6</accession>
<evidence type="ECO:0000256" key="1">
    <source>
        <dbReference type="ARBA" id="ARBA00012552"/>
    </source>
</evidence>
<comment type="caution">
    <text evidence="8">The sequence shown here is derived from an EMBL/GenBank/DDBJ whole genome shotgun (WGS) entry which is preliminary data.</text>
</comment>